<comment type="similarity">
    <text evidence="1">Belongs to the cytochrome P450 family.</text>
</comment>
<evidence type="ECO:0000256" key="1">
    <source>
        <dbReference type="ARBA" id="ARBA00010617"/>
    </source>
</evidence>
<accession>V4AXS0</accession>
<dbReference type="Gene3D" id="1.10.630.10">
    <property type="entry name" value="Cytochrome P450"/>
    <property type="match status" value="1"/>
</dbReference>
<dbReference type="GO" id="GO:0004497">
    <property type="term" value="F:monooxygenase activity"/>
    <property type="evidence" value="ECO:0007669"/>
    <property type="project" value="InterPro"/>
</dbReference>
<dbReference type="AlphaFoldDB" id="V4AXS0"/>
<sequence>MADNGTKHPPGSAGIPLLGDKSYDFYKDPPSFFEKNAKHYKSRVFLTRFLLKPTVFVGSSQGLIDIFADKDNCNELGYKTFLGQIFGENILFTDGKPAEQLREALFQLFTDDCIKTYQQTVDRIVDKAIQSLDTSKPLCIYAFFKRLVTEICLTLFLGLDFDEMKDLSETISSLTTTHWHGIISMPLSVKVPGLGSQSTYSKALQAKIELLKVIEARRKEDKKGFHVKLEEIDELDDSTINNHLLLFTSALVPKAISSLLTSFIVETGKPDKISWQKACLLDEEFHEHLLLEVQRFYPPFFGGRREVIKDFVVDGYTIPAGQSIVYSTTAAHRDPLVFNNPDQFYPGRWNTSNKEELKKKLFCFGKDNRSCVGDRLVWVIINTILKKMMTKYEWSLVENQDINYKWLPVSKPKSGVICQLTERSS</sequence>
<dbReference type="HOGENOM" id="CLU_691267_0_0_1"/>
<keyword evidence="3" id="KW-0408">Iron</keyword>
<reference evidence="4 5" key="1">
    <citation type="journal article" date="2013" name="Nature">
        <title>Insights into bilaterian evolution from three spiralian genomes.</title>
        <authorList>
            <person name="Simakov O."/>
            <person name="Marletaz F."/>
            <person name="Cho S.J."/>
            <person name="Edsinger-Gonzales E."/>
            <person name="Havlak P."/>
            <person name="Hellsten U."/>
            <person name="Kuo D.H."/>
            <person name="Larsson T."/>
            <person name="Lv J."/>
            <person name="Arendt D."/>
            <person name="Savage R."/>
            <person name="Osoegawa K."/>
            <person name="de Jong P."/>
            <person name="Grimwood J."/>
            <person name="Chapman J.A."/>
            <person name="Shapiro H."/>
            <person name="Aerts A."/>
            <person name="Otillar R.P."/>
            <person name="Terry A.Y."/>
            <person name="Boore J.L."/>
            <person name="Grigoriev I.V."/>
            <person name="Lindberg D.R."/>
            <person name="Seaver E.C."/>
            <person name="Weisblat D.A."/>
            <person name="Putnam N.H."/>
            <person name="Rokhsar D.S."/>
        </authorList>
    </citation>
    <scope>NUCLEOTIDE SEQUENCE [LARGE SCALE GENOMIC DNA]</scope>
</reference>
<dbReference type="PANTHER" id="PTHR24286">
    <property type="entry name" value="CYTOCHROME P450 26"/>
    <property type="match status" value="1"/>
</dbReference>
<evidence type="ECO:0000256" key="2">
    <source>
        <dbReference type="ARBA" id="ARBA00022723"/>
    </source>
</evidence>
<protein>
    <recommendedName>
        <fullName evidence="6">Cytochrome P450</fullName>
    </recommendedName>
</protein>
<dbReference type="Pfam" id="PF00067">
    <property type="entry name" value="p450"/>
    <property type="match status" value="2"/>
</dbReference>
<name>V4AXS0_LOTGI</name>
<dbReference type="GO" id="GO:0020037">
    <property type="term" value="F:heme binding"/>
    <property type="evidence" value="ECO:0007669"/>
    <property type="project" value="InterPro"/>
</dbReference>
<dbReference type="PANTHER" id="PTHR24286:SF252">
    <property type="entry name" value="CYTOCHROME P450 26B1"/>
    <property type="match status" value="1"/>
</dbReference>
<dbReference type="SUPFAM" id="SSF48264">
    <property type="entry name" value="Cytochrome P450"/>
    <property type="match status" value="1"/>
</dbReference>
<proteinExistence type="inferred from homology"/>
<dbReference type="GO" id="GO:0005506">
    <property type="term" value="F:iron ion binding"/>
    <property type="evidence" value="ECO:0007669"/>
    <property type="project" value="InterPro"/>
</dbReference>
<dbReference type="OMA" id="QNLEYKW"/>
<keyword evidence="5" id="KW-1185">Reference proteome</keyword>
<organism evidence="4 5">
    <name type="scientific">Lottia gigantea</name>
    <name type="common">Giant owl limpet</name>
    <dbReference type="NCBI Taxonomy" id="225164"/>
    <lineage>
        <taxon>Eukaryota</taxon>
        <taxon>Metazoa</taxon>
        <taxon>Spiralia</taxon>
        <taxon>Lophotrochozoa</taxon>
        <taxon>Mollusca</taxon>
        <taxon>Gastropoda</taxon>
        <taxon>Patellogastropoda</taxon>
        <taxon>Lottioidea</taxon>
        <taxon>Lottiidae</taxon>
        <taxon>Lottia</taxon>
    </lineage>
</organism>
<dbReference type="KEGG" id="lgi:LOTGIDRAFT_231439"/>
<dbReference type="InterPro" id="IPR001128">
    <property type="entry name" value="Cyt_P450"/>
</dbReference>
<keyword evidence="2" id="KW-0479">Metal-binding</keyword>
<dbReference type="EMBL" id="KB201262">
    <property type="protein sequence ID" value="ESO98396.1"/>
    <property type="molecule type" value="Genomic_DNA"/>
</dbReference>
<evidence type="ECO:0000313" key="5">
    <source>
        <dbReference type="Proteomes" id="UP000030746"/>
    </source>
</evidence>
<dbReference type="GeneID" id="20248590"/>
<dbReference type="InterPro" id="IPR036396">
    <property type="entry name" value="Cyt_P450_sf"/>
</dbReference>
<dbReference type="STRING" id="225164.V4AXS0"/>
<dbReference type="GO" id="GO:0016125">
    <property type="term" value="P:sterol metabolic process"/>
    <property type="evidence" value="ECO:0007669"/>
    <property type="project" value="TreeGrafter"/>
</dbReference>
<gene>
    <name evidence="4" type="ORF">LOTGIDRAFT_231439</name>
</gene>
<dbReference type="OrthoDB" id="1470350at2759"/>
<evidence type="ECO:0000256" key="3">
    <source>
        <dbReference type="ARBA" id="ARBA00023004"/>
    </source>
</evidence>
<dbReference type="RefSeq" id="XP_009051090.1">
    <property type="nucleotide sequence ID" value="XM_009052842.1"/>
</dbReference>
<dbReference type="InterPro" id="IPR002397">
    <property type="entry name" value="Cyt_P450_B"/>
</dbReference>
<dbReference type="Proteomes" id="UP000030746">
    <property type="component" value="Unassembled WGS sequence"/>
</dbReference>
<dbReference type="PRINTS" id="PR00359">
    <property type="entry name" value="BP450"/>
</dbReference>
<dbReference type="CTD" id="20248590"/>
<evidence type="ECO:0000313" key="4">
    <source>
        <dbReference type="EMBL" id="ESO98396.1"/>
    </source>
</evidence>
<evidence type="ECO:0008006" key="6">
    <source>
        <dbReference type="Google" id="ProtNLM"/>
    </source>
</evidence>
<dbReference type="GO" id="GO:0016705">
    <property type="term" value="F:oxidoreductase activity, acting on paired donors, with incorporation or reduction of molecular oxygen"/>
    <property type="evidence" value="ECO:0007669"/>
    <property type="project" value="InterPro"/>
</dbReference>